<organism evidence="1">
    <name type="scientific">human gut metagenome</name>
    <dbReference type="NCBI Taxonomy" id="408170"/>
    <lineage>
        <taxon>unclassified sequences</taxon>
        <taxon>metagenomes</taxon>
        <taxon>organismal metagenomes</taxon>
    </lineage>
</organism>
<name>K1U6C4_9ZZZZ</name>
<accession>K1U6C4</accession>
<reference evidence="1" key="1">
    <citation type="journal article" date="2013" name="Environ. Microbiol.">
        <title>Microbiota from the distal guts of lean and obese adolescents exhibit partial functional redundancy besides clear differences in community structure.</title>
        <authorList>
            <person name="Ferrer M."/>
            <person name="Ruiz A."/>
            <person name="Lanza F."/>
            <person name="Haange S.B."/>
            <person name="Oberbach A."/>
            <person name="Till H."/>
            <person name="Bargiela R."/>
            <person name="Campoy C."/>
            <person name="Segura M.T."/>
            <person name="Richter M."/>
            <person name="von Bergen M."/>
            <person name="Seifert J."/>
            <person name="Suarez A."/>
        </authorList>
    </citation>
    <scope>NUCLEOTIDE SEQUENCE</scope>
</reference>
<dbReference type="EMBL" id="AJWY01006379">
    <property type="protein sequence ID" value="EKC67016.1"/>
    <property type="molecule type" value="Genomic_DNA"/>
</dbReference>
<comment type="caution">
    <text evidence="1">The sequence shown here is derived from an EMBL/GenBank/DDBJ whole genome shotgun (WGS) entry which is preliminary data.</text>
</comment>
<feature type="non-terminal residue" evidence="1">
    <location>
        <position position="44"/>
    </location>
</feature>
<evidence type="ECO:0000313" key="1">
    <source>
        <dbReference type="EMBL" id="EKC67016.1"/>
    </source>
</evidence>
<proteinExistence type="predicted"/>
<protein>
    <submittedName>
        <fullName evidence="1">Uncharacterized protein</fullName>
    </submittedName>
</protein>
<sequence length="44" mass="4752">MSGERGRVITLAACPGETVKIDGTGLEISGWLRALVRVEVDYMT</sequence>
<dbReference type="AlphaFoldDB" id="K1U6C4"/>
<gene>
    <name evidence="1" type="ORF">LEA_09518</name>
</gene>